<evidence type="ECO:0000313" key="3">
    <source>
        <dbReference type="Proteomes" id="UP000028524"/>
    </source>
</evidence>
<gene>
    <name evidence="2" type="ORF">S40285_10713</name>
</gene>
<dbReference type="STRING" id="1283841.A0A084QVP5"/>
<proteinExistence type="predicted"/>
<dbReference type="EMBL" id="KL660033">
    <property type="protein sequence ID" value="KFA68030.1"/>
    <property type="molecule type" value="Genomic_DNA"/>
</dbReference>
<sequence length="217" mass="23750">MEPQQPRTTQFPPAIRLLNPEGEERDIPREGNTIHVWKIPGLDKTSFYASALYLHAAAKGQLRDTEQHGQHHEPTTEPHFRDFLDRLADCFAGSKGNDAAAHVSATGMVLDKTARRITIYVAKNASDKKIRTASPPQQRNDSVEGEQGRAVRAATLRSVQQAITRGQGRRNRTATGGSNKRLQDFAAATAASITKAMLEQYPKGDPAGALLRDASKT</sequence>
<evidence type="ECO:0000313" key="2">
    <source>
        <dbReference type="EMBL" id="KFA68030.1"/>
    </source>
</evidence>
<evidence type="ECO:0000256" key="1">
    <source>
        <dbReference type="SAM" id="MobiDB-lite"/>
    </source>
</evidence>
<dbReference type="AlphaFoldDB" id="A0A084QVP5"/>
<dbReference type="HOGENOM" id="CLU_1273003_0_0_1"/>
<keyword evidence="3" id="KW-1185">Reference proteome</keyword>
<dbReference type="Proteomes" id="UP000028524">
    <property type="component" value="Unassembled WGS sequence"/>
</dbReference>
<name>A0A084QVP5_STAC4</name>
<reference evidence="2 3" key="1">
    <citation type="journal article" date="2014" name="BMC Genomics">
        <title>Comparative genome sequencing reveals chemotype-specific gene clusters in the toxigenic black mold Stachybotrys.</title>
        <authorList>
            <person name="Semeiks J."/>
            <person name="Borek D."/>
            <person name="Otwinowski Z."/>
            <person name="Grishin N.V."/>
        </authorList>
    </citation>
    <scope>NUCLEOTIDE SEQUENCE [LARGE SCALE GENOMIC DNA]</scope>
    <source>
        <strain evidence="2 3">IBT 40285</strain>
    </source>
</reference>
<organism evidence="2 3">
    <name type="scientific">Stachybotrys chlorohalonatus (strain IBT 40285)</name>
    <dbReference type="NCBI Taxonomy" id="1283841"/>
    <lineage>
        <taxon>Eukaryota</taxon>
        <taxon>Fungi</taxon>
        <taxon>Dikarya</taxon>
        <taxon>Ascomycota</taxon>
        <taxon>Pezizomycotina</taxon>
        <taxon>Sordariomycetes</taxon>
        <taxon>Hypocreomycetidae</taxon>
        <taxon>Hypocreales</taxon>
        <taxon>Stachybotryaceae</taxon>
        <taxon>Stachybotrys</taxon>
    </lineage>
</organism>
<dbReference type="InParanoid" id="A0A084QVP5"/>
<protein>
    <submittedName>
        <fullName evidence="2">Uncharacterized protein</fullName>
    </submittedName>
</protein>
<dbReference type="OrthoDB" id="3801348at2759"/>
<feature type="region of interest" description="Disordered" evidence="1">
    <location>
        <begin position="127"/>
        <end position="149"/>
    </location>
</feature>
<accession>A0A084QVP5</accession>